<evidence type="ECO:0000313" key="3">
    <source>
        <dbReference type="Ensembl" id="ENSBIXP00005017838.1"/>
    </source>
</evidence>
<dbReference type="GeneTree" id="ENSGT01120000271825"/>
<dbReference type="InterPro" id="IPR037055">
    <property type="entry name" value="MHC_I-like_Ag-recog_sf"/>
</dbReference>
<dbReference type="GO" id="GO:0002486">
    <property type="term" value="P:antigen processing and presentation of endogenous peptide antigen via MHC class I via ER pathway, TAP-independent"/>
    <property type="evidence" value="ECO:0007669"/>
    <property type="project" value="TreeGrafter"/>
</dbReference>
<dbReference type="GO" id="GO:0009897">
    <property type="term" value="C:external side of plasma membrane"/>
    <property type="evidence" value="ECO:0007669"/>
    <property type="project" value="TreeGrafter"/>
</dbReference>
<dbReference type="Proteomes" id="UP000429181">
    <property type="component" value="Chromosome 9"/>
</dbReference>
<evidence type="ECO:0000256" key="1">
    <source>
        <dbReference type="ARBA" id="ARBA00023180"/>
    </source>
</evidence>
<proteinExistence type="predicted"/>
<keyword evidence="2" id="KW-0812">Transmembrane</keyword>
<reference evidence="3 4" key="1">
    <citation type="submission" date="2018-11" db="EMBL/GenBank/DDBJ databases">
        <title>Haplotype-resolved cattle genomes.</title>
        <authorList>
            <person name="Low W.Y."/>
            <person name="Tearle R."/>
            <person name="Bickhart D.M."/>
            <person name="Rosen B.D."/>
            <person name="Koren S."/>
            <person name="Rhie A."/>
            <person name="Hiendleder S."/>
            <person name="Phillippy A.M."/>
            <person name="Smith T.P.L."/>
            <person name="Williams J.L."/>
        </authorList>
    </citation>
    <scope>NUCLEOTIDE SEQUENCE [LARGE SCALE GENOMIC DNA]</scope>
</reference>
<protein>
    <submittedName>
        <fullName evidence="3">UL16-binding protein 3-like</fullName>
    </submittedName>
</protein>
<reference evidence="3" key="2">
    <citation type="submission" date="2025-08" db="UniProtKB">
        <authorList>
            <consortium name="Ensembl"/>
        </authorList>
    </citation>
    <scope>IDENTIFICATION</scope>
</reference>
<name>A0A4W2GHD6_BOBOX</name>
<dbReference type="GO" id="GO:0005615">
    <property type="term" value="C:extracellular space"/>
    <property type="evidence" value="ECO:0007669"/>
    <property type="project" value="TreeGrafter"/>
</dbReference>
<keyword evidence="2" id="KW-1133">Transmembrane helix</keyword>
<dbReference type="SUPFAM" id="SSF54452">
    <property type="entry name" value="MHC antigen-recognition domain"/>
    <property type="match status" value="1"/>
</dbReference>
<keyword evidence="1" id="KW-0325">Glycoprotein</keyword>
<dbReference type="GO" id="GO:0001916">
    <property type="term" value="P:positive regulation of T cell mediated cytotoxicity"/>
    <property type="evidence" value="ECO:0007669"/>
    <property type="project" value="TreeGrafter"/>
</dbReference>
<dbReference type="PANTHER" id="PTHR16675">
    <property type="entry name" value="MHC CLASS I-RELATED"/>
    <property type="match status" value="1"/>
</dbReference>
<dbReference type="InterPro" id="IPR050208">
    <property type="entry name" value="MHC_class-I_related"/>
</dbReference>
<dbReference type="Ensembl" id="ENSBIXT00005048942.1">
    <property type="protein sequence ID" value="ENSBIXP00005017838.1"/>
    <property type="gene ID" value="ENSBIXG00005021299.1"/>
</dbReference>
<sequence length="217" mass="24348">MVCVVGCHCSVSPALHFTLLSHNWGKGPQGLFPQPHPHCVLPLQTLVLFPIISPSILDPEMVSHGVRFQEKLIKRSFSPVTVVQLRSSPLTLQARLTCWREDNGLINGSWQFGFNGPLCLSFDVDNGRWRVHHPGGREMKQKWENSRAVTDFFKKVSRGDCWLCFQAFLEHCKKMLKATASLTTGPPTVKSSATAIKHITWILPMLLTSFIITVFLG</sequence>
<evidence type="ECO:0000256" key="2">
    <source>
        <dbReference type="SAM" id="Phobius"/>
    </source>
</evidence>
<gene>
    <name evidence="3" type="primary">LOC113898559</name>
</gene>
<dbReference type="GO" id="GO:0006955">
    <property type="term" value="P:immune response"/>
    <property type="evidence" value="ECO:0007669"/>
    <property type="project" value="TreeGrafter"/>
</dbReference>
<keyword evidence="2" id="KW-0472">Membrane</keyword>
<accession>A0A4W2GHD6</accession>
<dbReference type="GO" id="GO:0002476">
    <property type="term" value="P:antigen processing and presentation of endogenous peptide antigen via MHC class Ib"/>
    <property type="evidence" value="ECO:0007669"/>
    <property type="project" value="TreeGrafter"/>
</dbReference>
<organism evidence="3 4">
    <name type="scientific">Bos indicus x Bos taurus</name>
    <name type="common">Hybrid cattle</name>
    <dbReference type="NCBI Taxonomy" id="30522"/>
    <lineage>
        <taxon>Eukaryota</taxon>
        <taxon>Metazoa</taxon>
        <taxon>Chordata</taxon>
        <taxon>Craniata</taxon>
        <taxon>Vertebrata</taxon>
        <taxon>Euteleostomi</taxon>
        <taxon>Mammalia</taxon>
        <taxon>Eutheria</taxon>
        <taxon>Laurasiatheria</taxon>
        <taxon>Artiodactyla</taxon>
        <taxon>Ruminantia</taxon>
        <taxon>Pecora</taxon>
        <taxon>Bovidae</taxon>
        <taxon>Bovinae</taxon>
        <taxon>Bos</taxon>
    </lineage>
</organism>
<feature type="transmembrane region" description="Helical" evidence="2">
    <location>
        <begin position="198"/>
        <end position="216"/>
    </location>
</feature>
<dbReference type="InterPro" id="IPR011162">
    <property type="entry name" value="MHC_I/II-like_Ag-recog"/>
</dbReference>
<dbReference type="Gene3D" id="3.30.500.10">
    <property type="entry name" value="MHC class I-like antigen recognition-like"/>
    <property type="match status" value="1"/>
</dbReference>
<dbReference type="PANTHER" id="PTHR16675:SF1">
    <property type="entry name" value="UL16 BINDING PROTEIN 21"/>
    <property type="match status" value="1"/>
</dbReference>
<evidence type="ECO:0000313" key="4">
    <source>
        <dbReference type="Proteomes" id="UP000429181"/>
    </source>
</evidence>
<dbReference type="AlphaFoldDB" id="A0A4W2GHD6"/>